<reference evidence="6" key="1">
    <citation type="submission" date="2020-05" db="EMBL/GenBank/DDBJ databases">
        <authorList>
            <person name="Chiriac C."/>
            <person name="Salcher M."/>
            <person name="Ghai R."/>
            <person name="Kavagutti S V."/>
        </authorList>
    </citation>
    <scope>NUCLEOTIDE SEQUENCE</scope>
</reference>
<evidence type="ECO:0000256" key="1">
    <source>
        <dbReference type="ARBA" id="ARBA00004167"/>
    </source>
</evidence>
<dbReference type="InterPro" id="IPR007343">
    <property type="entry name" value="Uncharacterised_pept_Zn_put"/>
</dbReference>
<comment type="subcellular location">
    <subcellularLocation>
        <location evidence="1">Membrane</location>
        <topology evidence="1">Single-pass membrane protein</topology>
    </subcellularLocation>
</comment>
<sequence length="317" mass="34606">MTTAGAGYVRAVSIWRPVVAVLLAVLVLSGCGDSSERPVRDRVERLREDARALRERAEERVDRVRDDVQGLEEDARRIGRDLEARVRRAFEDLERAVPRADGRTAPPRGAGEEDGIDAFLTGVLGRVDRYWSRTFAAADLPEPRVGYRWLAEGETVPTGCGSPADDTSAFYCPGDDTIYVGRRIADGVFRGVLRGFPGEAAEGRAIGDFGVAYIVAHEYAHNLQAELGVLDSRRRGASARPFELQADCLAGAWGASAYRAGELQEGDVEEALSTALAVGDFEVGSQEHHGTPEERRDAWLVGFETGEPRRCSVYLEA</sequence>
<dbReference type="EMBL" id="CAFBMK010000066">
    <property type="protein sequence ID" value="CAB4912926.1"/>
    <property type="molecule type" value="Genomic_DNA"/>
</dbReference>
<feature type="coiled-coil region" evidence="5">
    <location>
        <begin position="40"/>
        <end position="74"/>
    </location>
</feature>
<protein>
    <submittedName>
        <fullName evidence="6">Unannotated protein</fullName>
    </submittedName>
</protein>
<evidence type="ECO:0000256" key="5">
    <source>
        <dbReference type="SAM" id="Coils"/>
    </source>
</evidence>
<keyword evidence="5" id="KW-0175">Coiled coil</keyword>
<name>A0A6J7H1U2_9ZZZZ</name>
<evidence type="ECO:0000256" key="3">
    <source>
        <dbReference type="ARBA" id="ARBA00022989"/>
    </source>
</evidence>
<keyword evidence="4" id="KW-0472">Membrane</keyword>
<keyword evidence="2" id="KW-0812">Transmembrane</keyword>
<evidence type="ECO:0000256" key="2">
    <source>
        <dbReference type="ARBA" id="ARBA00022692"/>
    </source>
</evidence>
<evidence type="ECO:0000313" key="6">
    <source>
        <dbReference type="EMBL" id="CAB4912926.1"/>
    </source>
</evidence>
<dbReference type="AlphaFoldDB" id="A0A6J7H1U2"/>
<accession>A0A6J7H1U2</accession>
<dbReference type="PANTHER" id="PTHR30168:SF0">
    <property type="entry name" value="INNER MEMBRANE PROTEIN"/>
    <property type="match status" value="1"/>
</dbReference>
<dbReference type="PANTHER" id="PTHR30168">
    <property type="entry name" value="PUTATIVE MEMBRANE PROTEIN YPFJ"/>
    <property type="match status" value="1"/>
</dbReference>
<keyword evidence="3" id="KW-1133">Transmembrane helix</keyword>
<gene>
    <name evidence="6" type="ORF">UFOPK3564_01374</name>
</gene>
<dbReference type="Pfam" id="PF04228">
    <property type="entry name" value="Zn_peptidase"/>
    <property type="match status" value="1"/>
</dbReference>
<organism evidence="6">
    <name type="scientific">freshwater metagenome</name>
    <dbReference type="NCBI Taxonomy" id="449393"/>
    <lineage>
        <taxon>unclassified sequences</taxon>
        <taxon>metagenomes</taxon>
        <taxon>ecological metagenomes</taxon>
    </lineage>
</organism>
<evidence type="ECO:0000256" key="4">
    <source>
        <dbReference type="ARBA" id="ARBA00023136"/>
    </source>
</evidence>
<dbReference type="GO" id="GO:0016020">
    <property type="term" value="C:membrane"/>
    <property type="evidence" value="ECO:0007669"/>
    <property type="project" value="UniProtKB-SubCell"/>
</dbReference>
<proteinExistence type="predicted"/>